<dbReference type="EMBL" id="CP053697">
    <property type="protein sequence ID" value="QKE65070.1"/>
    <property type="molecule type" value="Genomic_DNA"/>
</dbReference>
<evidence type="ECO:0000313" key="2">
    <source>
        <dbReference type="EMBL" id="QKE65070.1"/>
    </source>
</evidence>
<dbReference type="InterPro" id="IPR011008">
    <property type="entry name" value="Dimeric_a/b-barrel"/>
</dbReference>
<dbReference type="PANTHER" id="PTHR40257:SF1">
    <property type="entry name" value="DUF1330 DOMAIN-CONTAINING PROTEIN"/>
    <property type="match status" value="1"/>
</dbReference>
<dbReference type="KEGG" id="pcam:HNE05_17495"/>
<dbReference type="PANTHER" id="PTHR40257">
    <property type="match status" value="1"/>
</dbReference>
<keyword evidence="3" id="KW-1185">Reference proteome</keyword>
<dbReference type="AlphaFoldDB" id="A0A6M8FMA6"/>
<sequence>MPSLNPSREQLAAFAAQMPSGEPIMMLNLLRYHAVAVYPEASAYPPCSGREAYARYSRTALAKVRGVGGQVELLAQARAALIAPAEEAWDEVLLVRYPSPEAFLSMLADPDYRAATVHRTAALADSRLIGCQAPSTPD</sequence>
<feature type="domain" description="DUF1330" evidence="1">
    <location>
        <begin position="50"/>
        <end position="123"/>
    </location>
</feature>
<name>A0A6M8FMA6_9GAMM</name>
<organism evidence="2 3">
    <name type="scientific">Aquipseudomonas campi</name>
    <dbReference type="NCBI Taxonomy" id="2731681"/>
    <lineage>
        <taxon>Bacteria</taxon>
        <taxon>Pseudomonadati</taxon>
        <taxon>Pseudomonadota</taxon>
        <taxon>Gammaproteobacteria</taxon>
        <taxon>Pseudomonadales</taxon>
        <taxon>Pseudomonadaceae</taxon>
        <taxon>Aquipseudomonas</taxon>
    </lineage>
</organism>
<protein>
    <submittedName>
        <fullName evidence="2">DUF1330 domain-containing protein</fullName>
    </submittedName>
</protein>
<dbReference type="Gene3D" id="3.30.70.100">
    <property type="match status" value="1"/>
</dbReference>
<evidence type="ECO:0000259" key="1">
    <source>
        <dbReference type="Pfam" id="PF07045"/>
    </source>
</evidence>
<evidence type="ECO:0000313" key="3">
    <source>
        <dbReference type="Proteomes" id="UP000501379"/>
    </source>
</evidence>
<dbReference type="InterPro" id="IPR010753">
    <property type="entry name" value="DUF1330"/>
</dbReference>
<dbReference type="Pfam" id="PF07045">
    <property type="entry name" value="DUF1330"/>
    <property type="match status" value="1"/>
</dbReference>
<accession>A0A6M8FMA6</accession>
<proteinExistence type="predicted"/>
<dbReference type="RefSeq" id="WP_173210597.1">
    <property type="nucleotide sequence ID" value="NZ_CP053697.2"/>
</dbReference>
<dbReference type="SUPFAM" id="SSF54909">
    <property type="entry name" value="Dimeric alpha+beta barrel"/>
    <property type="match status" value="1"/>
</dbReference>
<gene>
    <name evidence="2" type="ORF">HNE05_17495</name>
</gene>
<reference evidence="2" key="1">
    <citation type="submission" date="2020-07" db="EMBL/GenBank/DDBJ databases">
        <title>Nitrate ammonifying Pseudomonas campi sp. nov. isolated from German agricultural grassland.</title>
        <authorList>
            <person name="Timsy T."/>
            <person name="Ulrich A."/>
            <person name="Spanner T."/>
            <person name="Foesel B."/>
            <person name="Kolb S."/>
            <person name="Horn M.A."/>
            <person name="Behrendt U."/>
        </authorList>
    </citation>
    <scope>NUCLEOTIDE SEQUENCE</scope>
    <source>
        <strain evidence="2">S1-A32-2</strain>
    </source>
</reference>
<dbReference type="Proteomes" id="UP000501379">
    <property type="component" value="Chromosome"/>
</dbReference>